<protein>
    <submittedName>
        <fullName evidence="3">Flp pilus-assembly TadE/G-like family protein</fullName>
    </submittedName>
</protein>
<keyword evidence="1" id="KW-1133">Transmembrane helix</keyword>
<evidence type="ECO:0000259" key="2">
    <source>
        <dbReference type="Pfam" id="PF13400"/>
    </source>
</evidence>
<evidence type="ECO:0000256" key="1">
    <source>
        <dbReference type="SAM" id="Phobius"/>
    </source>
</evidence>
<dbReference type="InterPro" id="IPR021202">
    <property type="entry name" value="Rv3654c-like"/>
</dbReference>
<proteinExistence type="predicted"/>
<name>A0ABU3I9L3_9ACTO</name>
<organism evidence="3 4">
    <name type="scientific">Gleimia hominis</name>
    <dbReference type="NCBI Taxonomy" id="595468"/>
    <lineage>
        <taxon>Bacteria</taxon>
        <taxon>Bacillati</taxon>
        <taxon>Actinomycetota</taxon>
        <taxon>Actinomycetes</taxon>
        <taxon>Actinomycetales</taxon>
        <taxon>Actinomycetaceae</taxon>
        <taxon>Gleimia</taxon>
    </lineage>
</organism>
<gene>
    <name evidence="3" type="ORF">QS713_00885</name>
</gene>
<feature type="domain" description="Putative Flp pilus-assembly TadG-like N-terminal" evidence="2">
    <location>
        <begin position="11"/>
        <end position="58"/>
    </location>
</feature>
<dbReference type="Pfam" id="PF13400">
    <property type="entry name" value="Tad"/>
    <property type="match status" value="1"/>
</dbReference>
<sequence>MRDKTKEQEAGSGTVYALAVILVVLIIGGLVVATAMMYAVKTKARAGIDMAALAAADAMLSGRGDECARGQTIASRNQIALTKCVSDGNDVWLTGARTFEVLGQTVPITVRAKAGLPAQTGFQ</sequence>
<dbReference type="InterPro" id="IPR028087">
    <property type="entry name" value="Tad_N"/>
</dbReference>
<keyword evidence="1" id="KW-0472">Membrane</keyword>
<dbReference type="Proteomes" id="UP001247542">
    <property type="component" value="Unassembled WGS sequence"/>
</dbReference>
<dbReference type="EMBL" id="JASXSX010000001">
    <property type="protein sequence ID" value="MDT3766626.1"/>
    <property type="molecule type" value="Genomic_DNA"/>
</dbReference>
<dbReference type="RefSeq" id="WP_313271678.1">
    <property type="nucleotide sequence ID" value="NZ_JASXSX010000001.1"/>
</dbReference>
<keyword evidence="1" id="KW-0812">Transmembrane</keyword>
<feature type="transmembrane region" description="Helical" evidence="1">
    <location>
        <begin position="15"/>
        <end position="40"/>
    </location>
</feature>
<evidence type="ECO:0000313" key="3">
    <source>
        <dbReference type="EMBL" id="MDT3766626.1"/>
    </source>
</evidence>
<reference evidence="3 4" key="1">
    <citation type="submission" date="2023-06" db="EMBL/GenBank/DDBJ databases">
        <title>Draft genome sequence of Gleimia hominis type strain CCUG 57540T.</title>
        <authorList>
            <person name="Salva-Serra F."/>
            <person name="Cardew S."/>
            <person name="Jensie Markopoulos S."/>
            <person name="Ohlen M."/>
            <person name="Inganas E."/>
            <person name="Svensson-Stadler L."/>
            <person name="Moore E.R.B."/>
        </authorList>
    </citation>
    <scope>NUCLEOTIDE SEQUENCE [LARGE SCALE GENOMIC DNA]</scope>
    <source>
        <strain evidence="3 4">CCUG 57540</strain>
    </source>
</reference>
<dbReference type="NCBIfam" id="TIGR03816">
    <property type="entry name" value="tadE_like_DECH"/>
    <property type="match status" value="1"/>
</dbReference>
<evidence type="ECO:0000313" key="4">
    <source>
        <dbReference type="Proteomes" id="UP001247542"/>
    </source>
</evidence>
<keyword evidence="4" id="KW-1185">Reference proteome</keyword>
<accession>A0ABU3I9L3</accession>
<comment type="caution">
    <text evidence="3">The sequence shown here is derived from an EMBL/GenBank/DDBJ whole genome shotgun (WGS) entry which is preliminary data.</text>
</comment>